<dbReference type="GO" id="GO:0005634">
    <property type="term" value="C:nucleus"/>
    <property type="evidence" value="ECO:0007669"/>
    <property type="project" value="TreeGrafter"/>
</dbReference>
<evidence type="ECO:0000256" key="3">
    <source>
        <dbReference type="ARBA" id="ARBA00023235"/>
    </source>
</evidence>
<dbReference type="InterPro" id="IPR020095">
    <property type="entry name" value="PsdUridine_synth_TruA_C"/>
</dbReference>
<evidence type="ECO:0000259" key="5">
    <source>
        <dbReference type="Pfam" id="PF01416"/>
    </source>
</evidence>
<reference evidence="6" key="1">
    <citation type="submission" date="2023-03" db="EMBL/GenBank/DDBJ databases">
        <title>Massive genome expansion in bonnet fungi (Mycena s.s.) driven by repeated elements and novel gene families across ecological guilds.</title>
        <authorList>
            <consortium name="Lawrence Berkeley National Laboratory"/>
            <person name="Harder C.B."/>
            <person name="Miyauchi S."/>
            <person name="Viragh M."/>
            <person name="Kuo A."/>
            <person name="Thoen E."/>
            <person name="Andreopoulos B."/>
            <person name="Lu D."/>
            <person name="Skrede I."/>
            <person name="Drula E."/>
            <person name="Henrissat B."/>
            <person name="Morin E."/>
            <person name="Kohler A."/>
            <person name="Barry K."/>
            <person name="LaButti K."/>
            <person name="Morin E."/>
            <person name="Salamov A."/>
            <person name="Lipzen A."/>
            <person name="Mereny Z."/>
            <person name="Hegedus B."/>
            <person name="Baldrian P."/>
            <person name="Stursova M."/>
            <person name="Weitz H."/>
            <person name="Taylor A."/>
            <person name="Grigoriev I.V."/>
            <person name="Nagy L.G."/>
            <person name="Martin F."/>
            <person name="Kauserud H."/>
        </authorList>
    </citation>
    <scope>NUCLEOTIDE SEQUENCE</scope>
    <source>
        <strain evidence="6">CBHHK002</strain>
    </source>
</reference>
<evidence type="ECO:0000313" key="6">
    <source>
        <dbReference type="EMBL" id="KAJ7353645.1"/>
    </source>
</evidence>
<dbReference type="EMBL" id="JARIHO010000011">
    <property type="protein sequence ID" value="KAJ7353645.1"/>
    <property type="molecule type" value="Genomic_DNA"/>
</dbReference>
<feature type="region of interest" description="Disordered" evidence="4">
    <location>
        <begin position="71"/>
        <end position="97"/>
    </location>
</feature>
<dbReference type="Gene3D" id="3.30.70.660">
    <property type="entry name" value="Pseudouridine synthase I, catalytic domain, C-terminal subdomain"/>
    <property type="match status" value="1"/>
</dbReference>
<keyword evidence="7" id="KW-1185">Reference proteome</keyword>
<protein>
    <submittedName>
        <fullName evidence="6">Pseudouridine synthase</fullName>
    </submittedName>
</protein>
<name>A0AAD7AAV3_9AGAR</name>
<keyword evidence="3" id="KW-0413">Isomerase</keyword>
<proteinExistence type="inferred from homology"/>
<gene>
    <name evidence="6" type="ORF">DFH08DRAFT_805164</name>
</gene>
<sequence length="554" mass="60394">MQSGGFISWSSLKNEVGVKGYEAMGWLWRFLLLTPSAPEHVLVDGAFTPSSEEKSARNNVLRKLVQGRSDCTPDAARSGERAAAASNADYPAPTQPPAHVETFDFSSHPRRKIALKFCYSRWAYNGLAIQADTTPLPTVEGVIFDALGKARLIDPDAGLEGCGWERCGRTDRGVSAGGQVISLWVRSALNKAAIDSTDPNAPPPEPRREDPVEELADSDAFPGDFGSLDDIDFPAPPKRAPRKSEHSYTLILNRLLPPTIRILAWSPVAPDFSARFNCKSRHYKYFFAPDNLDIGRMRAAAARLVGLHDFRNFCKLHPAKQLTTYVRRILSADIGPVAGDDGSAAGMHVLDLTGSAFLYHQVRHIMAVLFLAGSGLEPPAVVTALLNVAPGAEGDPALPTVDTRPEYQMADALPLMLYTCHFGAGDLAWQADADEAEADALAPLGAGLHHQLHARCARSEMYAALNREFLRAAAAHHAPPPARLPLHATGFVPDGQTAMNVPLGGAEFRRTAKYVPLLERNRGEHFEVVNERWRVGKGARRDERRKAAEEEGEE</sequence>
<evidence type="ECO:0000256" key="2">
    <source>
        <dbReference type="ARBA" id="ARBA00022694"/>
    </source>
</evidence>
<feature type="compositionally biased region" description="Low complexity" evidence="4">
    <location>
        <begin position="81"/>
        <end position="92"/>
    </location>
</feature>
<feature type="region of interest" description="Disordered" evidence="4">
    <location>
        <begin position="194"/>
        <end position="240"/>
    </location>
</feature>
<dbReference type="SUPFAM" id="SSF55120">
    <property type="entry name" value="Pseudouridine synthase"/>
    <property type="match status" value="1"/>
</dbReference>
<dbReference type="GO" id="GO:0009982">
    <property type="term" value="F:pseudouridine synthase activity"/>
    <property type="evidence" value="ECO:0007669"/>
    <property type="project" value="InterPro"/>
</dbReference>
<dbReference type="GO" id="GO:0031119">
    <property type="term" value="P:tRNA pseudouridine synthesis"/>
    <property type="evidence" value="ECO:0007669"/>
    <property type="project" value="TreeGrafter"/>
</dbReference>
<comment type="similarity">
    <text evidence="1">Belongs to the tRNA pseudouridine synthase TruA family.</text>
</comment>
<dbReference type="InterPro" id="IPR020094">
    <property type="entry name" value="TruA/RsuA/RluB/E/F_N"/>
</dbReference>
<dbReference type="InterPro" id="IPR020097">
    <property type="entry name" value="PsdUridine_synth_TruA_a/b_dom"/>
</dbReference>
<dbReference type="PANTHER" id="PTHR11142">
    <property type="entry name" value="PSEUDOURIDYLATE SYNTHASE"/>
    <property type="match status" value="1"/>
</dbReference>
<dbReference type="Gene3D" id="3.30.70.580">
    <property type="entry name" value="Pseudouridine synthase I, catalytic domain, N-terminal subdomain"/>
    <property type="match status" value="1"/>
</dbReference>
<dbReference type="Proteomes" id="UP001218218">
    <property type="component" value="Unassembled WGS sequence"/>
</dbReference>
<feature type="domain" description="Pseudouridine synthase I TruA alpha/beta" evidence="5">
    <location>
        <begin position="300"/>
        <end position="422"/>
    </location>
</feature>
<accession>A0AAD7AAV3</accession>
<dbReference type="GO" id="GO:0005737">
    <property type="term" value="C:cytoplasm"/>
    <property type="evidence" value="ECO:0007669"/>
    <property type="project" value="TreeGrafter"/>
</dbReference>
<organism evidence="6 7">
    <name type="scientific">Mycena albidolilacea</name>
    <dbReference type="NCBI Taxonomy" id="1033008"/>
    <lineage>
        <taxon>Eukaryota</taxon>
        <taxon>Fungi</taxon>
        <taxon>Dikarya</taxon>
        <taxon>Basidiomycota</taxon>
        <taxon>Agaricomycotina</taxon>
        <taxon>Agaricomycetes</taxon>
        <taxon>Agaricomycetidae</taxon>
        <taxon>Agaricales</taxon>
        <taxon>Marasmiineae</taxon>
        <taxon>Mycenaceae</taxon>
        <taxon>Mycena</taxon>
    </lineage>
</organism>
<comment type="caution">
    <text evidence="6">The sequence shown here is derived from an EMBL/GenBank/DDBJ whole genome shotgun (WGS) entry which is preliminary data.</text>
</comment>
<dbReference type="AlphaFoldDB" id="A0AAD7AAV3"/>
<dbReference type="PANTHER" id="PTHR11142:SF5">
    <property type="entry name" value="TRNA PSEUDOURIDINE(38_39) SYNTHASE"/>
    <property type="match status" value="1"/>
</dbReference>
<evidence type="ECO:0000256" key="4">
    <source>
        <dbReference type="SAM" id="MobiDB-lite"/>
    </source>
</evidence>
<dbReference type="GO" id="GO:1990481">
    <property type="term" value="P:mRNA pseudouridine synthesis"/>
    <property type="evidence" value="ECO:0007669"/>
    <property type="project" value="TreeGrafter"/>
</dbReference>
<dbReference type="InterPro" id="IPR020103">
    <property type="entry name" value="PsdUridine_synth_cat_dom_sf"/>
</dbReference>
<dbReference type="InterPro" id="IPR001406">
    <property type="entry name" value="PsdUridine_synth_TruA"/>
</dbReference>
<dbReference type="Pfam" id="PF01416">
    <property type="entry name" value="PseudoU_synth_1"/>
    <property type="match status" value="1"/>
</dbReference>
<dbReference type="GO" id="GO:0003723">
    <property type="term" value="F:RNA binding"/>
    <property type="evidence" value="ECO:0007669"/>
    <property type="project" value="InterPro"/>
</dbReference>
<evidence type="ECO:0000313" key="7">
    <source>
        <dbReference type="Proteomes" id="UP001218218"/>
    </source>
</evidence>
<keyword evidence="2" id="KW-0819">tRNA processing</keyword>
<evidence type="ECO:0000256" key="1">
    <source>
        <dbReference type="ARBA" id="ARBA00009375"/>
    </source>
</evidence>